<accession>X1SPA7</accession>
<name>X1SPA7_9ZZZZ</name>
<organism evidence="1">
    <name type="scientific">marine sediment metagenome</name>
    <dbReference type="NCBI Taxonomy" id="412755"/>
    <lineage>
        <taxon>unclassified sequences</taxon>
        <taxon>metagenomes</taxon>
        <taxon>ecological metagenomes</taxon>
    </lineage>
</organism>
<proteinExistence type="predicted"/>
<dbReference type="AlphaFoldDB" id="X1SPA7"/>
<comment type="caution">
    <text evidence="1">The sequence shown here is derived from an EMBL/GenBank/DDBJ whole genome shotgun (WGS) entry which is preliminary data.</text>
</comment>
<reference evidence="1" key="1">
    <citation type="journal article" date="2014" name="Front. Microbiol.">
        <title>High frequency of phylogenetically diverse reductive dehalogenase-homologous genes in deep subseafloor sedimentary metagenomes.</title>
        <authorList>
            <person name="Kawai M."/>
            <person name="Futagami T."/>
            <person name="Toyoda A."/>
            <person name="Takaki Y."/>
            <person name="Nishi S."/>
            <person name="Hori S."/>
            <person name="Arai W."/>
            <person name="Tsubouchi T."/>
            <person name="Morono Y."/>
            <person name="Uchiyama I."/>
            <person name="Ito T."/>
            <person name="Fujiyama A."/>
            <person name="Inagaki F."/>
            <person name="Takami H."/>
        </authorList>
    </citation>
    <scope>NUCLEOTIDE SEQUENCE</scope>
    <source>
        <strain evidence="1">Expedition CK06-06</strain>
    </source>
</reference>
<protein>
    <submittedName>
        <fullName evidence="1">Uncharacterized protein</fullName>
    </submittedName>
</protein>
<dbReference type="EMBL" id="BARW01014560">
    <property type="protein sequence ID" value="GAI77190.1"/>
    <property type="molecule type" value="Genomic_DNA"/>
</dbReference>
<gene>
    <name evidence="1" type="ORF">S12H4_25772</name>
</gene>
<evidence type="ECO:0000313" key="1">
    <source>
        <dbReference type="EMBL" id="GAI77190.1"/>
    </source>
</evidence>
<feature type="non-terminal residue" evidence="1">
    <location>
        <position position="1"/>
    </location>
</feature>
<sequence length="50" mass="5534">NDGHGNSPFLPCGKIAPESVKGHYRYSECDNNKHETIEDNTRAVQKTCGD</sequence>